<gene>
    <name evidence="1" type="ORF">SAMN04489750_0418</name>
</gene>
<name>A0A2Y8ZTA7_9MICO</name>
<dbReference type="InterPro" id="IPR021456">
    <property type="entry name" value="DUF3107"/>
</dbReference>
<evidence type="ECO:0008006" key="3">
    <source>
        <dbReference type="Google" id="ProtNLM"/>
    </source>
</evidence>
<sequence length="73" mass="7670">MEIRIGVQDVAREVVVESELTGVEVRQLVEEAIAGPTTLSLTDEHGHTVLIPGAKIGYVDIGAEARGRVGFGG</sequence>
<organism evidence="1 2">
    <name type="scientific">Branchiibius hedensis</name>
    <dbReference type="NCBI Taxonomy" id="672460"/>
    <lineage>
        <taxon>Bacteria</taxon>
        <taxon>Bacillati</taxon>
        <taxon>Actinomycetota</taxon>
        <taxon>Actinomycetes</taxon>
        <taxon>Micrococcales</taxon>
        <taxon>Dermacoccaceae</taxon>
        <taxon>Branchiibius</taxon>
    </lineage>
</organism>
<accession>A0A2Y8ZTA7</accession>
<reference evidence="2" key="1">
    <citation type="submission" date="2016-10" db="EMBL/GenBank/DDBJ databases">
        <authorList>
            <person name="Varghese N."/>
            <person name="Submissions S."/>
        </authorList>
    </citation>
    <scope>NUCLEOTIDE SEQUENCE [LARGE SCALE GENOMIC DNA]</scope>
    <source>
        <strain evidence="2">DSM 22951</strain>
    </source>
</reference>
<evidence type="ECO:0000313" key="1">
    <source>
        <dbReference type="EMBL" id="SSA33147.1"/>
    </source>
</evidence>
<dbReference type="OrthoDB" id="3268468at2"/>
<dbReference type="EMBL" id="UESZ01000001">
    <property type="protein sequence ID" value="SSA33147.1"/>
    <property type="molecule type" value="Genomic_DNA"/>
</dbReference>
<evidence type="ECO:0000313" key="2">
    <source>
        <dbReference type="Proteomes" id="UP000250028"/>
    </source>
</evidence>
<dbReference type="AlphaFoldDB" id="A0A2Y8ZTA7"/>
<protein>
    <recommendedName>
        <fullName evidence="3">ATP-binding protein</fullName>
    </recommendedName>
</protein>
<keyword evidence="2" id="KW-1185">Reference proteome</keyword>
<dbReference type="Pfam" id="PF11305">
    <property type="entry name" value="DUF3107"/>
    <property type="match status" value="1"/>
</dbReference>
<dbReference type="Proteomes" id="UP000250028">
    <property type="component" value="Unassembled WGS sequence"/>
</dbReference>
<dbReference type="RefSeq" id="WP_109683881.1">
    <property type="nucleotide sequence ID" value="NZ_QGDN01000001.1"/>
</dbReference>
<proteinExistence type="predicted"/>